<reference evidence="1 2" key="1">
    <citation type="journal article" date="2019" name="Nat. Ecol. Evol.">
        <title>Megaphylogeny resolves global patterns of mushroom evolution.</title>
        <authorList>
            <person name="Varga T."/>
            <person name="Krizsan K."/>
            <person name="Foldi C."/>
            <person name="Dima B."/>
            <person name="Sanchez-Garcia M."/>
            <person name="Sanchez-Ramirez S."/>
            <person name="Szollosi G.J."/>
            <person name="Szarkandi J.G."/>
            <person name="Papp V."/>
            <person name="Albert L."/>
            <person name="Andreopoulos W."/>
            <person name="Angelini C."/>
            <person name="Antonin V."/>
            <person name="Barry K.W."/>
            <person name="Bougher N.L."/>
            <person name="Buchanan P."/>
            <person name="Buyck B."/>
            <person name="Bense V."/>
            <person name="Catcheside P."/>
            <person name="Chovatia M."/>
            <person name="Cooper J."/>
            <person name="Damon W."/>
            <person name="Desjardin D."/>
            <person name="Finy P."/>
            <person name="Geml J."/>
            <person name="Haridas S."/>
            <person name="Hughes K."/>
            <person name="Justo A."/>
            <person name="Karasinski D."/>
            <person name="Kautmanova I."/>
            <person name="Kiss B."/>
            <person name="Kocsube S."/>
            <person name="Kotiranta H."/>
            <person name="LaButti K.M."/>
            <person name="Lechner B.E."/>
            <person name="Liimatainen K."/>
            <person name="Lipzen A."/>
            <person name="Lukacs Z."/>
            <person name="Mihaltcheva S."/>
            <person name="Morgado L.N."/>
            <person name="Niskanen T."/>
            <person name="Noordeloos M.E."/>
            <person name="Ohm R.A."/>
            <person name="Ortiz-Santana B."/>
            <person name="Ovrebo C."/>
            <person name="Racz N."/>
            <person name="Riley R."/>
            <person name="Savchenko A."/>
            <person name="Shiryaev A."/>
            <person name="Soop K."/>
            <person name="Spirin V."/>
            <person name="Szebenyi C."/>
            <person name="Tomsovsky M."/>
            <person name="Tulloss R.E."/>
            <person name="Uehling J."/>
            <person name="Grigoriev I.V."/>
            <person name="Vagvolgyi C."/>
            <person name="Papp T."/>
            <person name="Martin F.M."/>
            <person name="Miettinen O."/>
            <person name="Hibbett D.S."/>
            <person name="Nagy L.G."/>
        </authorList>
    </citation>
    <scope>NUCLEOTIDE SEQUENCE [LARGE SCALE GENOMIC DNA]</scope>
    <source>
        <strain evidence="1 2">HHB13444</strain>
    </source>
</reference>
<proteinExistence type="predicted"/>
<keyword evidence="2" id="KW-1185">Reference proteome</keyword>
<evidence type="ECO:0000313" key="2">
    <source>
        <dbReference type="Proteomes" id="UP000308197"/>
    </source>
</evidence>
<dbReference type="Proteomes" id="UP000308197">
    <property type="component" value="Unassembled WGS sequence"/>
</dbReference>
<evidence type="ECO:0008006" key="3">
    <source>
        <dbReference type="Google" id="ProtNLM"/>
    </source>
</evidence>
<accession>A0A5C3NP97</accession>
<dbReference type="InParanoid" id="A0A5C3NP97"/>
<evidence type="ECO:0000313" key="1">
    <source>
        <dbReference type="EMBL" id="TFK78128.1"/>
    </source>
</evidence>
<gene>
    <name evidence="1" type="ORF">K466DRAFT_463427</name>
</gene>
<organism evidence="1 2">
    <name type="scientific">Polyporus arcularius HHB13444</name>
    <dbReference type="NCBI Taxonomy" id="1314778"/>
    <lineage>
        <taxon>Eukaryota</taxon>
        <taxon>Fungi</taxon>
        <taxon>Dikarya</taxon>
        <taxon>Basidiomycota</taxon>
        <taxon>Agaricomycotina</taxon>
        <taxon>Agaricomycetes</taxon>
        <taxon>Polyporales</taxon>
        <taxon>Polyporaceae</taxon>
        <taxon>Polyporus</taxon>
    </lineage>
</organism>
<protein>
    <recommendedName>
        <fullName evidence="3">UvrD-like helicase C-terminal domain-containing protein</fullName>
    </recommendedName>
</protein>
<dbReference type="EMBL" id="ML212781">
    <property type="protein sequence ID" value="TFK78128.1"/>
    <property type="molecule type" value="Genomic_DNA"/>
</dbReference>
<dbReference type="InterPro" id="IPR027417">
    <property type="entry name" value="P-loop_NTPase"/>
</dbReference>
<dbReference type="AlphaFoldDB" id="A0A5C3NP97"/>
<dbReference type="SUPFAM" id="SSF52540">
    <property type="entry name" value="P-loop containing nucleoside triphosphate hydrolases"/>
    <property type="match status" value="1"/>
</dbReference>
<feature type="non-terminal residue" evidence="1">
    <location>
        <position position="1"/>
    </location>
</feature>
<sequence length="94" mass="11143">ITAAYAFTDYRSQGQTIPTVIVDLHTPPGGRLTLFNIYVALSRSSGRDTIRLLRDFDDRVLLQEHDPDLLQEDERLERLNEITRRWWEEMGRRR</sequence>
<feature type="non-terminal residue" evidence="1">
    <location>
        <position position="94"/>
    </location>
</feature>
<name>A0A5C3NP97_9APHY</name>